<protein>
    <submittedName>
        <fullName evidence="1">Uncharacterized protein</fullName>
    </submittedName>
</protein>
<proteinExistence type="predicted"/>
<sequence>MVGQMQVSCYLCTEHKGARALDNSMMTEFVLYDTAHARTSVAPQDKTNYSHDLAKTSMIFDESLFEGTCKFDEVSYNTKLKGELKHASDISHFDSTTFHPLAAAKLHRNLEIAAIVIQAPFGKRESLKRKGGDQKTDQLLPNLFDFSGVDQKKESIPDCLSKVNAVIPSGIHSLPSNESHGPSPLLDRWRLCGGCDCEVWDMACPLTVIGNPNIQSAESHLQMENQQPLVLVQGSKENTPALIITVIEDRQSAVAFHAKLSTLHKHSPFL</sequence>
<gene>
    <name evidence="1" type="ORF">ILEXP_LOCUS9877</name>
</gene>
<reference evidence="1 2" key="1">
    <citation type="submission" date="2024-02" db="EMBL/GenBank/DDBJ databases">
        <authorList>
            <person name="Vignale AGUSTIN F."/>
            <person name="Sosa J E."/>
            <person name="Modenutti C."/>
        </authorList>
    </citation>
    <scope>NUCLEOTIDE SEQUENCE [LARGE SCALE GENOMIC DNA]</scope>
</reference>
<dbReference type="Pfam" id="PF12043">
    <property type="entry name" value="DUF3527"/>
    <property type="match status" value="1"/>
</dbReference>
<dbReference type="EMBL" id="CAUOFW020001206">
    <property type="protein sequence ID" value="CAK9142224.1"/>
    <property type="molecule type" value="Genomic_DNA"/>
</dbReference>
<dbReference type="InterPro" id="IPR021916">
    <property type="entry name" value="DUF3527"/>
</dbReference>
<dbReference type="AlphaFoldDB" id="A0ABC8RGQ8"/>
<keyword evidence="2" id="KW-1185">Reference proteome</keyword>
<comment type="caution">
    <text evidence="1">The sequence shown here is derived from an EMBL/GenBank/DDBJ whole genome shotgun (WGS) entry which is preliminary data.</text>
</comment>
<accession>A0ABC8RGQ8</accession>
<dbReference type="PANTHER" id="PTHR31390:SF0">
    <property type="entry name" value="DOMAIN PROTEIN, PUTATIVE (DUF3527)-RELATED"/>
    <property type="match status" value="1"/>
</dbReference>
<dbReference type="PANTHER" id="PTHR31390">
    <property type="entry name" value="EXPRESSED PROTEIN"/>
    <property type="match status" value="1"/>
</dbReference>
<dbReference type="Proteomes" id="UP001642360">
    <property type="component" value="Unassembled WGS sequence"/>
</dbReference>
<name>A0ABC8RGQ8_9AQUA</name>
<evidence type="ECO:0000313" key="1">
    <source>
        <dbReference type="EMBL" id="CAK9142224.1"/>
    </source>
</evidence>
<evidence type="ECO:0000313" key="2">
    <source>
        <dbReference type="Proteomes" id="UP001642360"/>
    </source>
</evidence>
<organism evidence="1 2">
    <name type="scientific">Ilex paraguariensis</name>
    <name type="common">yerba mate</name>
    <dbReference type="NCBI Taxonomy" id="185542"/>
    <lineage>
        <taxon>Eukaryota</taxon>
        <taxon>Viridiplantae</taxon>
        <taxon>Streptophyta</taxon>
        <taxon>Embryophyta</taxon>
        <taxon>Tracheophyta</taxon>
        <taxon>Spermatophyta</taxon>
        <taxon>Magnoliopsida</taxon>
        <taxon>eudicotyledons</taxon>
        <taxon>Gunneridae</taxon>
        <taxon>Pentapetalae</taxon>
        <taxon>asterids</taxon>
        <taxon>campanulids</taxon>
        <taxon>Aquifoliales</taxon>
        <taxon>Aquifoliaceae</taxon>
        <taxon>Ilex</taxon>
    </lineage>
</organism>